<dbReference type="PANTHER" id="PTHR34932">
    <property type="entry name" value="TRPL TRANSLOCATION DEFECT PROTEIN 14"/>
    <property type="match status" value="1"/>
</dbReference>
<dbReference type="Proteomes" id="UP000009168">
    <property type="component" value="Unassembled WGS sequence"/>
</dbReference>
<gene>
    <name evidence="2" type="ORF">TTHERM_00059330</name>
</gene>
<accession>I7LTW6</accession>
<dbReference type="eggNOG" id="ENOG502QVQD">
    <property type="taxonomic scope" value="Eukaryota"/>
</dbReference>
<organism evidence="2 3">
    <name type="scientific">Tetrahymena thermophila (strain SB210)</name>
    <dbReference type="NCBI Taxonomy" id="312017"/>
    <lineage>
        <taxon>Eukaryota</taxon>
        <taxon>Sar</taxon>
        <taxon>Alveolata</taxon>
        <taxon>Ciliophora</taxon>
        <taxon>Intramacronucleata</taxon>
        <taxon>Oligohymenophorea</taxon>
        <taxon>Hymenostomatida</taxon>
        <taxon>Tetrahymenina</taxon>
        <taxon>Tetrahymenidae</taxon>
        <taxon>Tetrahymena</taxon>
    </lineage>
</organism>
<name>I7LTW6_TETTS</name>
<dbReference type="InterPro" id="IPR038727">
    <property type="entry name" value="NadR/Ttd14_AAA_dom"/>
</dbReference>
<feature type="domain" description="NadR/Ttd14 AAA" evidence="1">
    <location>
        <begin position="9"/>
        <end position="189"/>
    </location>
</feature>
<evidence type="ECO:0000313" key="2">
    <source>
        <dbReference type="EMBL" id="EAR87420.1"/>
    </source>
</evidence>
<evidence type="ECO:0000313" key="3">
    <source>
        <dbReference type="Proteomes" id="UP000009168"/>
    </source>
</evidence>
<evidence type="ECO:0000259" key="1">
    <source>
        <dbReference type="Pfam" id="PF13521"/>
    </source>
</evidence>
<dbReference type="SUPFAM" id="SSF55154">
    <property type="entry name" value="CYTH-like phosphatases"/>
    <property type="match status" value="1"/>
</dbReference>
<dbReference type="PANTHER" id="PTHR34932:SF1">
    <property type="entry name" value="TRPL TRANSLOCATION DEFECT PROTEIN 14"/>
    <property type="match status" value="1"/>
</dbReference>
<dbReference type="GO" id="GO:0005525">
    <property type="term" value="F:GTP binding"/>
    <property type="evidence" value="ECO:0007669"/>
    <property type="project" value="TreeGrafter"/>
</dbReference>
<dbReference type="KEGG" id="tet:TTHERM_00059330"/>
<dbReference type="RefSeq" id="XP_001007665.1">
    <property type="nucleotide sequence ID" value="XM_001007665.3"/>
</dbReference>
<reference evidence="3" key="1">
    <citation type="journal article" date="2006" name="PLoS Biol.">
        <title>Macronuclear genome sequence of the ciliate Tetrahymena thermophila, a model eukaryote.</title>
        <authorList>
            <person name="Eisen J.A."/>
            <person name="Coyne R.S."/>
            <person name="Wu M."/>
            <person name="Wu D."/>
            <person name="Thiagarajan M."/>
            <person name="Wortman J.R."/>
            <person name="Badger J.H."/>
            <person name="Ren Q."/>
            <person name="Amedeo P."/>
            <person name="Jones K.M."/>
            <person name="Tallon L.J."/>
            <person name="Delcher A.L."/>
            <person name="Salzberg S.L."/>
            <person name="Silva J.C."/>
            <person name="Haas B.J."/>
            <person name="Majoros W.H."/>
            <person name="Farzad M."/>
            <person name="Carlton J.M."/>
            <person name="Smith R.K. Jr."/>
            <person name="Garg J."/>
            <person name="Pearlman R.E."/>
            <person name="Karrer K.M."/>
            <person name="Sun L."/>
            <person name="Manning G."/>
            <person name="Elde N.C."/>
            <person name="Turkewitz A.P."/>
            <person name="Asai D.J."/>
            <person name="Wilkes D.E."/>
            <person name="Wang Y."/>
            <person name="Cai H."/>
            <person name="Collins K."/>
            <person name="Stewart B.A."/>
            <person name="Lee S.R."/>
            <person name="Wilamowska K."/>
            <person name="Weinberg Z."/>
            <person name="Ruzzo W.L."/>
            <person name="Wloga D."/>
            <person name="Gaertig J."/>
            <person name="Frankel J."/>
            <person name="Tsao C.-C."/>
            <person name="Gorovsky M.A."/>
            <person name="Keeling P.J."/>
            <person name="Waller R.F."/>
            <person name="Patron N.J."/>
            <person name="Cherry J.M."/>
            <person name="Stover N.A."/>
            <person name="Krieger C.J."/>
            <person name="del Toro C."/>
            <person name="Ryder H.F."/>
            <person name="Williamson S.C."/>
            <person name="Barbeau R.A."/>
            <person name="Hamilton E.P."/>
            <person name="Orias E."/>
        </authorList>
    </citation>
    <scope>NUCLEOTIDE SEQUENCE [LARGE SCALE GENOMIC DNA]</scope>
    <source>
        <strain evidence="3">SB210</strain>
    </source>
</reference>
<dbReference type="AlphaFoldDB" id="I7LTW6"/>
<dbReference type="InterPro" id="IPR033469">
    <property type="entry name" value="CYTH-like_dom_sf"/>
</dbReference>
<dbReference type="InParanoid" id="I7LTW6"/>
<dbReference type="Gene3D" id="2.40.320.10">
    <property type="entry name" value="Hypothetical Protein Pfu-838710-001"/>
    <property type="match status" value="1"/>
</dbReference>
<proteinExistence type="predicted"/>
<dbReference type="EMBL" id="GG662853">
    <property type="protein sequence ID" value="EAR87420.1"/>
    <property type="molecule type" value="Genomic_DNA"/>
</dbReference>
<dbReference type="GO" id="GO:0070300">
    <property type="term" value="F:phosphatidic acid binding"/>
    <property type="evidence" value="ECO:0007669"/>
    <property type="project" value="TreeGrafter"/>
</dbReference>
<dbReference type="GO" id="GO:0035091">
    <property type="term" value="F:phosphatidylinositol binding"/>
    <property type="evidence" value="ECO:0007669"/>
    <property type="project" value="TreeGrafter"/>
</dbReference>
<dbReference type="InterPro" id="IPR027417">
    <property type="entry name" value="P-loop_NTPase"/>
</dbReference>
<protein>
    <submittedName>
        <fullName evidence="2">AAA domain protein</fullName>
    </submittedName>
</protein>
<dbReference type="InterPro" id="IPR053227">
    <property type="entry name" value="TRPL-trafficking_regulator"/>
</dbReference>
<dbReference type="HOGENOM" id="CLU_037796_0_0_1"/>
<dbReference type="OMA" id="DPCHPRC"/>
<dbReference type="OrthoDB" id="6375174at2759"/>
<dbReference type="Pfam" id="PF13521">
    <property type="entry name" value="AAA_28"/>
    <property type="match status" value="1"/>
</dbReference>
<dbReference type="GeneID" id="7841890"/>
<dbReference type="Gene3D" id="3.40.50.300">
    <property type="entry name" value="P-loop containing nucleotide triphosphate hydrolases"/>
    <property type="match status" value="1"/>
</dbReference>
<sequence>MVDYFPVYKICLTGGPCAGKTTALTTLKEKLTEKGLKVFVVPEVPTLTMEGGGMIIMGGLTSENVCRFQSLLMKAQINLEDYFIDLAKLNGKPAVVLMDRGVMDPKGYMDDNTWQAVLDESGWNSVYLRDKRYDAVIHLVTAADGAEKFYTLENNVARYEDGPTAIKVDQALQNAWRGHPHHIIIDNSAPSFDKKIEKVINAVEKFVGIPVTTTLFRKFLVESYQIPADVKTEIFEVEEAFLKTDSEKNEFEKIRKRGQNNAFSYVHTVRQKSSNKEMRCEVKNIITAREYINLFEKRDTTLNIIKKTRIAFIYDKLSYILETFKGNTLLRYETVSSETQPKLPPFIKITKEVTDDKSFTTLHAAQAE</sequence>
<dbReference type="SUPFAM" id="SSF52540">
    <property type="entry name" value="P-loop containing nucleoside triphosphate hydrolases"/>
    <property type="match status" value="1"/>
</dbReference>
<keyword evidence="3" id="KW-1185">Reference proteome</keyword>